<dbReference type="Proteomes" id="UP000215914">
    <property type="component" value="Unassembled WGS sequence"/>
</dbReference>
<keyword evidence="2" id="KW-1185">Reference proteome</keyword>
<evidence type="ECO:0000313" key="2">
    <source>
        <dbReference type="Proteomes" id="UP000215914"/>
    </source>
</evidence>
<organism evidence="1 2">
    <name type="scientific">Helianthus annuus</name>
    <name type="common">Common sunflower</name>
    <dbReference type="NCBI Taxonomy" id="4232"/>
    <lineage>
        <taxon>Eukaryota</taxon>
        <taxon>Viridiplantae</taxon>
        <taxon>Streptophyta</taxon>
        <taxon>Embryophyta</taxon>
        <taxon>Tracheophyta</taxon>
        <taxon>Spermatophyta</taxon>
        <taxon>Magnoliopsida</taxon>
        <taxon>eudicotyledons</taxon>
        <taxon>Gunneridae</taxon>
        <taxon>Pentapetalae</taxon>
        <taxon>asterids</taxon>
        <taxon>campanulids</taxon>
        <taxon>Asterales</taxon>
        <taxon>Asteraceae</taxon>
        <taxon>Asteroideae</taxon>
        <taxon>Heliantheae alliance</taxon>
        <taxon>Heliantheae</taxon>
        <taxon>Helianthus</taxon>
    </lineage>
</organism>
<proteinExistence type="predicted"/>
<comment type="caution">
    <text evidence="1">The sequence shown here is derived from an EMBL/GenBank/DDBJ whole genome shotgun (WGS) entry which is preliminary data.</text>
</comment>
<gene>
    <name evidence="1" type="ORF">HanXRQr2_Chr12g0529321</name>
</gene>
<protein>
    <submittedName>
        <fullName evidence="1">Uncharacterized protein</fullName>
    </submittedName>
</protein>
<accession>A0A9K3HDU9</accession>
<dbReference type="AlphaFoldDB" id="A0A9K3HDU9"/>
<reference evidence="1" key="2">
    <citation type="submission" date="2020-06" db="EMBL/GenBank/DDBJ databases">
        <title>Helianthus annuus Genome sequencing and assembly Release 2.</title>
        <authorList>
            <person name="Gouzy J."/>
            <person name="Langlade N."/>
            <person name="Munos S."/>
        </authorList>
    </citation>
    <scope>NUCLEOTIDE SEQUENCE</scope>
    <source>
        <tissue evidence="1">Leaves</tissue>
    </source>
</reference>
<reference evidence="1" key="1">
    <citation type="journal article" date="2017" name="Nature">
        <title>The sunflower genome provides insights into oil metabolism, flowering and Asterid evolution.</title>
        <authorList>
            <person name="Badouin H."/>
            <person name="Gouzy J."/>
            <person name="Grassa C.J."/>
            <person name="Murat F."/>
            <person name="Staton S.E."/>
            <person name="Cottret L."/>
            <person name="Lelandais-Briere C."/>
            <person name="Owens G.L."/>
            <person name="Carrere S."/>
            <person name="Mayjonade B."/>
            <person name="Legrand L."/>
            <person name="Gill N."/>
            <person name="Kane N.C."/>
            <person name="Bowers J.E."/>
            <person name="Hubner S."/>
            <person name="Bellec A."/>
            <person name="Berard A."/>
            <person name="Berges H."/>
            <person name="Blanchet N."/>
            <person name="Boniface M.C."/>
            <person name="Brunel D."/>
            <person name="Catrice O."/>
            <person name="Chaidir N."/>
            <person name="Claudel C."/>
            <person name="Donnadieu C."/>
            <person name="Faraut T."/>
            <person name="Fievet G."/>
            <person name="Helmstetter N."/>
            <person name="King M."/>
            <person name="Knapp S.J."/>
            <person name="Lai Z."/>
            <person name="Le Paslier M.C."/>
            <person name="Lippi Y."/>
            <person name="Lorenzon L."/>
            <person name="Mandel J.R."/>
            <person name="Marage G."/>
            <person name="Marchand G."/>
            <person name="Marquand E."/>
            <person name="Bret-Mestries E."/>
            <person name="Morien E."/>
            <person name="Nambeesan S."/>
            <person name="Nguyen T."/>
            <person name="Pegot-Espagnet P."/>
            <person name="Pouilly N."/>
            <person name="Raftis F."/>
            <person name="Sallet E."/>
            <person name="Schiex T."/>
            <person name="Thomas J."/>
            <person name="Vandecasteele C."/>
            <person name="Vares D."/>
            <person name="Vear F."/>
            <person name="Vautrin S."/>
            <person name="Crespi M."/>
            <person name="Mangin B."/>
            <person name="Burke J.M."/>
            <person name="Salse J."/>
            <person name="Munos S."/>
            <person name="Vincourt P."/>
            <person name="Rieseberg L.H."/>
            <person name="Langlade N.B."/>
        </authorList>
    </citation>
    <scope>NUCLEOTIDE SEQUENCE</scope>
    <source>
        <tissue evidence="1">Leaves</tissue>
    </source>
</reference>
<sequence length="84" mass="9791">MGCRRGGRREGGEREERGRLGPITSFLFFFFFFFLKKNPIHLRGEWRHQMGVLGEFKRGVDVAHGDWFGVREGTHLLGEHPLHP</sequence>
<dbReference type="EMBL" id="MNCJ02000327">
    <property type="protein sequence ID" value="KAF5776890.1"/>
    <property type="molecule type" value="Genomic_DNA"/>
</dbReference>
<dbReference type="Gramene" id="mRNA:HanXRQr2_Chr12g0529321">
    <property type="protein sequence ID" value="CDS:HanXRQr2_Chr12g0529321.1"/>
    <property type="gene ID" value="HanXRQr2_Chr12g0529321"/>
</dbReference>
<evidence type="ECO:0000313" key="1">
    <source>
        <dbReference type="EMBL" id="KAF5776890.1"/>
    </source>
</evidence>
<name>A0A9K3HDU9_HELAN</name>